<gene>
    <name evidence="1" type="ORF">MM415B02202_0012</name>
</gene>
<reference evidence="1" key="1">
    <citation type="submission" date="2020-03" db="EMBL/GenBank/DDBJ databases">
        <title>The deep terrestrial virosphere.</title>
        <authorList>
            <person name="Holmfeldt K."/>
            <person name="Nilsson E."/>
            <person name="Simone D."/>
            <person name="Lopez-Fernandez M."/>
            <person name="Wu X."/>
            <person name="de Brujin I."/>
            <person name="Lundin D."/>
            <person name="Andersson A."/>
            <person name="Bertilsson S."/>
            <person name="Dopson M."/>
        </authorList>
    </citation>
    <scope>NUCLEOTIDE SEQUENCE</scope>
    <source>
        <strain evidence="1">MM415B02202</strain>
    </source>
</reference>
<proteinExistence type="predicted"/>
<dbReference type="EMBL" id="MT142583">
    <property type="protein sequence ID" value="QJA85573.1"/>
    <property type="molecule type" value="Genomic_DNA"/>
</dbReference>
<organism evidence="1">
    <name type="scientific">viral metagenome</name>
    <dbReference type="NCBI Taxonomy" id="1070528"/>
    <lineage>
        <taxon>unclassified sequences</taxon>
        <taxon>metagenomes</taxon>
        <taxon>organismal metagenomes</taxon>
    </lineage>
</organism>
<name>A0A6M3KTW6_9ZZZZ</name>
<evidence type="ECO:0000313" key="1">
    <source>
        <dbReference type="EMBL" id="QJA85573.1"/>
    </source>
</evidence>
<dbReference type="AlphaFoldDB" id="A0A6M3KTW6"/>
<protein>
    <submittedName>
        <fullName evidence="1">Uncharacterized protein</fullName>
    </submittedName>
</protein>
<accession>A0A6M3KTW6</accession>
<sequence length="75" mass="8459">MSKKRLKLFVWTNVLTDYSSGVVFALAETAEEAIQMLKEGELGDHHALFDGIKIDGQSPKVYDNEKMAYHLWGEG</sequence>